<proteinExistence type="predicted"/>
<dbReference type="AlphaFoldDB" id="A0A7U9XX21"/>
<dbReference type="PANTHER" id="PTHR37834:SF2">
    <property type="entry name" value="ESTERASE, SGNH HYDROLASE-TYPE"/>
    <property type="match status" value="1"/>
</dbReference>
<name>A0A7U9XX21_9MOLU</name>
<dbReference type="Gene3D" id="2.60.120.260">
    <property type="entry name" value="Galactose-binding domain-like"/>
    <property type="match status" value="1"/>
</dbReference>
<dbReference type="PANTHER" id="PTHR37834">
    <property type="entry name" value="GDSL-LIKE LIPASE/ACYLHYDROLASE DOMAIN PROTEIN (AFU_ORTHOLOGUE AFUA_2G00620)"/>
    <property type="match status" value="1"/>
</dbReference>
<dbReference type="Gene3D" id="3.40.50.1110">
    <property type="entry name" value="SGNH hydrolase"/>
    <property type="match status" value="1"/>
</dbReference>
<reference evidence="2" key="1">
    <citation type="submission" date="2021-01" db="EMBL/GenBank/DDBJ databases">
        <title>Draft genome sequence of Acholeplasmataceae bacterium strain Mahy22.</title>
        <authorList>
            <person name="Watanabe M."/>
            <person name="Kojima H."/>
            <person name="Fukui M."/>
        </authorList>
    </citation>
    <scope>NUCLEOTIDE SEQUENCE</scope>
    <source>
        <strain evidence="2">Mahy22</strain>
    </source>
</reference>
<accession>A0A7U9XX21</accession>
<evidence type="ECO:0000259" key="1">
    <source>
        <dbReference type="Pfam" id="PF17996"/>
    </source>
</evidence>
<protein>
    <recommendedName>
        <fullName evidence="1">Carbohydrate esterase 2 N-terminal domain-containing protein</fullName>
    </recommendedName>
</protein>
<dbReference type="Pfam" id="PF17996">
    <property type="entry name" value="CE2_N"/>
    <property type="match status" value="1"/>
</dbReference>
<dbReference type="Proteomes" id="UP000620133">
    <property type="component" value="Chromosome"/>
</dbReference>
<sequence>MAFLLVGCETINPIDPIAPEEKLTLLEGSNLDSEYIYWYGRHQEIEDSQYFYYTATGFKANFTGRVVDITLSLEDKNNDIYFSVSKDGSDLLDDEVIILSEATQSFRFSFDTYGDHEIKIIKRSEPEDGITSLVSLETNGSFNEIVDLESDAPHFLIMGASGISGHGALGYPGQPRTTENSSSLHSFGYLSASHFNGTYEFVSNSGWGLAFGYNDTSGENNIYKAYDAIGIDSNQDIIDVTYDHQMIPDVIIINVGGNDYSAVINRLSGFEKDQKIQEFKAMVAAFILKLREDAPEAHIFWTMTDGSLNGTAATQVINLLDPDDLACVHVVVIKQVGDDGDLAGAHNHASYITHQKSADLIIEAINLYTNIQ</sequence>
<dbReference type="SUPFAM" id="SSF52266">
    <property type="entry name" value="SGNH hydrolase"/>
    <property type="match status" value="1"/>
</dbReference>
<organism evidence="2 3">
    <name type="scientific">Mariniplasma anaerobium</name>
    <dbReference type="NCBI Taxonomy" id="2735436"/>
    <lineage>
        <taxon>Bacteria</taxon>
        <taxon>Bacillati</taxon>
        <taxon>Mycoplasmatota</taxon>
        <taxon>Mollicutes</taxon>
        <taxon>Acholeplasmatales</taxon>
        <taxon>Acholeplasmataceae</taxon>
        <taxon>Mariniplasma</taxon>
    </lineage>
</organism>
<evidence type="ECO:0000313" key="3">
    <source>
        <dbReference type="Proteomes" id="UP000620133"/>
    </source>
</evidence>
<dbReference type="InterPro" id="IPR036514">
    <property type="entry name" value="SGNH_hydro_sf"/>
</dbReference>
<gene>
    <name evidence="2" type="ORF">MPAN_010600</name>
</gene>
<dbReference type="KEGG" id="manr:MPAN_010600"/>
<keyword evidence="3" id="KW-1185">Reference proteome</keyword>
<dbReference type="EMBL" id="AP024412">
    <property type="protein sequence ID" value="BCR36167.1"/>
    <property type="molecule type" value="Genomic_DNA"/>
</dbReference>
<dbReference type="InterPro" id="IPR040794">
    <property type="entry name" value="CE2_N"/>
</dbReference>
<feature type="domain" description="Carbohydrate esterase 2 N-terminal" evidence="1">
    <location>
        <begin position="40"/>
        <end position="139"/>
    </location>
</feature>
<evidence type="ECO:0000313" key="2">
    <source>
        <dbReference type="EMBL" id="BCR36167.1"/>
    </source>
</evidence>
<dbReference type="InterPro" id="IPR052762">
    <property type="entry name" value="PCW_deacetylase/CE"/>
</dbReference>